<keyword evidence="1" id="KW-0732">Signal</keyword>
<evidence type="ECO:0000313" key="2">
    <source>
        <dbReference type="EMBL" id="EKE43465.1"/>
    </source>
</evidence>
<dbReference type="EMBL" id="AMGO01000054">
    <property type="protein sequence ID" value="EKE43465.1"/>
    <property type="molecule type" value="Genomic_DNA"/>
</dbReference>
<keyword evidence="3" id="KW-1185">Reference proteome</keyword>
<sequence>MLIRLLTVMGLLVLAGCATPKADAPLPPMGDFRLGYNIVQARDVQQGPFSRDATAEELTGALQSAIQRQLGGYDGDGLYHLGIAIGAYVLAQPGLPVVYTPKSVLIFEVNIYDNATRKRLNDKPHRITAFEGLRNVAPVVGSGIVRGKDAQLANLADEGARAVLRWMRENPDWFVPDPSQPRVPFDRATAAQLAADAIAAQPPVPAKAK</sequence>
<accession>K2I3J7</accession>
<feature type="signal peptide" evidence="1">
    <location>
        <begin position="1"/>
        <end position="24"/>
    </location>
</feature>
<organism evidence="2 3">
    <name type="scientific">Oceaniovalibus guishaninsula JLT2003</name>
    <dbReference type="NCBI Taxonomy" id="1231392"/>
    <lineage>
        <taxon>Bacteria</taxon>
        <taxon>Pseudomonadati</taxon>
        <taxon>Pseudomonadota</taxon>
        <taxon>Alphaproteobacteria</taxon>
        <taxon>Rhodobacterales</taxon>
        <taxon>Roseobacteraceae</taxon>
        <taxon>Oceaniovalibus</taxon>
    </lineage>
</organism>
<dbReference type="AlphaFoldDB" id="K2I3J7"/>
<comment type="caution">
    <text evidence="2">The sequence shown here is derived from an EMBL/GenBank/DDBJ whole genome shotgun (WGS) entry which is preliminary data.</text>
</comment>
<evidence type="ECO:0000256" key="1">
    <source>
        <dbReference type="SAM" id="SignalP"/>
    </source>
</evidence>
<dbReference type="eggNOG" id="ENOG5030BXW">
    <property type="taxonomic scope" value="Bacteria"/>
</dbReference>
<dbReference type="RefSeq" id="WP_007427655.1">
    <property type="nucleotide sequence ID" value="NZ_AMGO01000054.1"/>
</dbReference>
<reference evidence="2 3" key="1">
    <citation type="journal article" date="2012" name="J. Bacteriol.">
        <title>Draft Genome Sequence of Oceaniovalibus guishaninsula JLT2003T.</title>
        <authorList>
            <person name="Tang K."/>
            <person name="Liu K."/>
            <person name="Jiao N."/>
        </authorList>
    </citation>
    <scope>NUCLEOTIDE SEQUENCE [LARGE SCALE GENOMIC DNA]</scope>
    <source>
        <strain evidence="2 3">JLT2003</strain>
    </source>
</reference>
<name>K2I3J7_9RHOB</name>
<dbReference type="PROSITE" id="PS51257">
    <property type="entry name" value="PROKAR_LIPOPROTEIN"/>
    <property type="match status" value="1"/>
</dbReference>
<proteinExistence type="predicted"/>
<dbReference type="Proteomes" id="UP000006765">
    <property type="component" value="Unassembled WGS sequence"/>
</dbReference>
<gene>
    <name evidence="2" type="ORF">OCGS_2503</name>
</gene>
<keyword evidence="2" id="KW-0449">Lipoprotein</keyword>
<feature type="chain" id="PRO_5003858730" evidence="1">
    <location>
        <begin position="25"/>
        <end position="209"/>
    </location>
</feature>
<evidence type="ECO:0000313" key="3">
    <source>
        <dbReference type="Proteomes" id="UP000006765"/>
    </source>
</evidence>
<protein>
    <submittedName>
        <fullName evidence="2">Lipoprotein, putative</fullName>
    </submittedName>
</protein>
<dbReference type="STRING" id="1231392.OCGS_2503"/>
<dbReference type="OrthoDB" id="7834608at2"/>